<dbReference type="Proteomes" id="UP000600918">
    <property type="component" value="Unassembled WGS sequence"/>
</dbReference>
<dbReference type="AlphaFoldDB" id="A0A834KCZ7"/>
<keyword evidence="2" id="KW-1185">Reference proteome</keyword>
<evidence type="ECO:0000313" key="2">
    <source>
        <dbReference type="Proteomes" id="UP000600918"/>
    </source>
</evidence>
<proteinExistence type="predicted"/>
<organism evidence="1 2">
    <name type="scientific">Vespula pensylvanica</name>
    <name type="common">Western yellow jacket</name>
    <name type="synonym">Wasp</name>
    <dbReference type="NCBI Taxonomy" id="30213"/>
    <lineage>
        <taxon>Eukaryota</taxon>
        <taxon>Metazoa</taxon>
        <taxon>Ecdysozoa</taxon>
        <taxon>Arthropoda</taxon>
        <taxon>Hexapoda</taxon>
        <taxon>Insecta</taxon>
        <taxon>Pterygota</taxon>
        <taxon>Neoptera</taxon>
        <taxon>Endopterygota</taxon>
        <taxon>Hymenoptera</taxon>
        <taxon>Apocrita</taxon>
        <taxon>Aculeata</taxon>
        <taxon>Vespoidea</taxon>
        <taxon>Vespidae</taxon>
        <taxon>Vespinae</taxon>
        <taxon>Vespula</taxon>
    </lineage>
</organism>
<name>A0A834KCZ7_VESPE</name>
<gene>
    <name evidence="1" type="ORF">H0235_014969</name>
</gene>
<reference evidence="1" key="1">
    <citation type="journal article" date="2020" name="G3 (Bethesda)">
        <title>High-Quality Assemblies for Three Invasive Social Wasps from the &lt;i&gt;Vespula&lt;/i&gt; Genus.</title>
        <authorList>
            <person name="Harrop T.W.R."/>
            <person name="Guhlin J."/>
            <person name="McLaughlin G.M."/>
            <person name="Permina E."/>
            <person name="Stockwell P."/>
            <person name="Gilligan J."/>
            <person name="Le Lec M.F."/>
            <person name="Gruber M.A.M."/>
            <person name="Quinn O."/>
            <person name="Lovegrove M."/>
            <person name="Duncan E.J."/>
            <person name="Remnant E.J."/>
            <person name="Van Eeckhoven J."/>
            <person name="Graham B."/>
            <person name="Knapp R.A."/>
            <person name="Langford K.W."/>
            <person name="Kronenberg Z."/>
            <person name="Press M.O."/>
            <person name="Eacker S.M."/>
            <person name="Wilson-Rankin E.E."/>
            <person name="Purcell J."/>
            <person name="Lester P.J."/>
            <person name="Dearden P.K."/>
        </authorList>
    </citation>
    <scope>NUCLEOTIDE SEQUENCE</scope>
    <source>
        <strain evidence="1">Volc-1</strain>
    </source>
</reference>
<protein>
    <submittedName>
        <fullName evidence="1">Uncharacterized protein</fullName>
    </submittedName>
</protein>
<dbReference type="EMBL" id="JACSDY010000016">
    <property type="protein sequence ID" value="KAF7404275.1"/>
    <property type="molecule type" value="Genomic_DNA"/>
</dbReference>
<evidence type="ECO:0000313" key="1">
    <source>
        <dbReference type="EMBL" id="KAF7404275.1"/>
    </source>
</evidence>
<accession>A0A834KCZ7</accession>
<sequence length="73" mass="8284">MRFALQRGSSRVGNEADVMSRTGVVRAKPRLGVLAHRSKALGNFVDPDLTIWRRVEDEVALRNEVCDNFIVMR</sequence>
<comment type="caution">
    <text evidence="1">The sequence shown here is derived from an EMBL/GenBank/DDBJ whole genome shotgun (WGS) entry which is preliminary data.</text>
</comment>